<comment type="caution">
    <text evidence="3">The sequence shown here is derived from an EMBL/GenBank/DDBJ whole genome shotgun (WGS) entry which is preliminary data.</text>
</comment>
<dbReference type="SUPFAM" id="SSF53167">
    <property type="entry name" value="Purine and uridine phosphorylases"/>
    <property type="match status" value="1"/>
</dbReference>
<dbReference type="Pfam" id="PF01048">
    <property type="entry name" value="PNP_UDP_1"/>
    <property type="match status" value="2"/>
</dbReference>
<dbReference type="PANTHER" id="PTHR21234:SF19">
    <property type="entry name" value="BARK STORAGE PROTEIN B-LIKE"/>
    <property type="match status" value="1"/>
</dbReference>
<dbReference type="InterPro" id="IPR000845">
    <property type="entry name" value="Nucleoside_phosphorylase_d"/>
</dbReference>
<dbReference type="AlphaFoldDB" id="A0ABD3CWI9"/>
<feature type="signal peptide" evidence="1">
    <location>
        <begin position="1"/>
        <end position="30"/>
    </location>
</feature>
<dbReference type="EMBL" id="JAVIJP010000029">
    <property type="protein sequence ID" value="KAL3633474.1"/>
    <property type="molecule type" value="Genomic_DNA"/>
</dbReference>
<organism evidence="3 4">
    <name type="scientific">Castilleja foliolosa</name>
    <dbReference type="NCBI Taxonomy" id="1961234"/>
    <lineage>
        <taxon>Eukaryota</taxon>
        <taxon>Viridiplantae</taxon>
        <taxon>Streptophyta</taxon>
        <taxon>Embryophyta</taxon>
        <taxon>Tracheophyta</taxon>
        <taxon>Spermatophyta</taxon>
        <taxon>Magnoliopsida</taxon>
        <taxon>eudicotyledons</taxon>
        <taxon>Gunneridae</taxon>
        <taxon>Pentapetalae</taxon>
        <taxon>asterids</taxon>
        <taxon>lamiids</taxon>
        <taxon>Lamiales</taxon>
        <taxon>Orobanchaceae</taxon>
        <taxon>Pedicularideae</taxon>
        <taxon>Castillejinae</taxon>
        <taxon>Castilleja</taxon>
    </lineage>
</organism>
<evidence type="ECO:0000313" key="4">
    <source>
        <dbReference type="Proteomes" id="UP001632038"/>
    </source>
</evidence>
<feature type="domain" description="Nucleoside phosphorylase" evidence="2">
    <location>
        <begin position="51"/>
        <end position="160"/>
    </location>
</feature>
<evidence type="ECO:0000256" key="1">
    <source>
        <dbReference type="SAM" id="SignalP"/>
    </source>
</evidence>
<dbReference type="PANTHER" id="PTHR21234">
    <property type="entry name" value="PURINE NUCLEOSIDE PHOSPHORYLASE"/>
    <property type="match status" value="1"/>
</dbReference>
<dbReference type="InterPro" id="IPR035994">
    <property type="entry name" value="Nucleoside_phosphorylase_sf"/>
</dbReference>
<evidence type="ECO:0000259" key="2">
    <source>
        <dbReference type="Pfam" id="PF01048"/>
    </source>
</evidence>
<keyword evidence="4" id="KW-1185">Reference proteome</keyword>
<sequence length="356" mass="39621">MHIIKMSYFHKLLFLFTLILLAIIPYYANAAIPENTQILLDKANKNGPYLGLVIPNLFEMNPLLQHPSYKATNLTIDVSGRRFRFGTIAGEKVILVMTGLAMLNAGITTQLLLSLFNVKGVIHYGIAGNANPALHVGDVTIPQYWSHLALWSWQRYGSGPENELPLEASGDYTREFGYIKFADYATNVSKCRENDNLLNNIWYQPEEIFPVDGSPEDRQHIFWVPVDDYYFDLSQKLEGMELEKCINATMCLEREPIVTRVARGASASIYVDNAAYRTFLYDKFSVTAVEMESAAVALICNQQRVPFITFRALSDLAGGGSSESNEADAFTPLAANNSVAVVVGFIELLVNGHDSA</sequence>
<protein>
    <recommendedName>
        <fullName evidence="2">Nucleoside phosphorylase domain-containing protein</fullName>
    </recommendedName>
</protein>
<accession>A0ABD3CWI9</accession>
<name>A0ABD3CWI9_9LAMI</name>
<evidence type="ECO:0000313" key="3">
    <source>
        <dbReference type="EMBL" id="KAL3633474.1"/>
    </source>
</evidence>
<keyword evidence="1" id="KW-0732">Signal</keyword>
<gene>
    <name evidence="3" type="ORF">CASFOL_022236</name>
</gene>
<dbReference type="Gene3D" id="3.40.50.1580">
    <property type="entry name" value="Nucleoside phosphorylase domain"/>
    <property type="match status" value="1"/>
</dbReference>
<dbReference type="Proteomes" id="UP001632038">
    <property type="component" value="Unassembled WGS sequence"/>
</dbReference>
<feature type="domain" description="Nucleoside phosphorylase" evidence="2">
    <location>
        <begin position="266"/>
        <end position="347"/>
    </location>
</feature>
<reference evidence="4" key="1">
    <citation type="journal article" date="2024" name="IScience">
        <title>Strigolactones Initiate the Formation of Haustorium-like Structures in Castilleja.</title>
        <authorList>
            <person name="Buerger M."/>
            <person name="Peterson D."/>
            <person name="Chory J."/>
        </authorList>
    </citation>
    <scope>NUCLEOTIDE SEQUENCE [LARGE SCALE GENOMIC DNA]</scope>
</reference>
<feature type="chain" id="PRO_5044765118" description="Nucleoside phosphorylase domain-containing protein" evidence="1">
    <location>
        <begin position="31"/>
        <end position="356"/>
    </location>
</feature>
<proteinExistence type="predicted"/>
<dbReference type="CDD" id="cd09008">
    <property type="entry name" value="MTAN"/>
    <property type="match status" value="1"/>
</dbReference>